<dbReference type="OrthoDB" id="9791520at2"/>
<organism evidence="1 2">
    <name type="scientific">Bradyrhizobium cajani</name>
    <dbReference type="NCBI Taxonomy" id="1928661"/>
    <lineage>
        <taxon>Bacteria</taxon>
        <taxon>Pseudomonadati</taxon>
        <taxon>Pseudomonadota</taxon>
        <taxon>Alphaproteobacteria</taxon>
        <taxon>Hyphomicrobiales</taxon>
        <taxon>Nitrobacteraceae</taxon>
        <taxon>Bradyrhizobium</taxon>
    </lineage>
</organism>
<dbReference type="AlphaFoldDB" id="A0A844TFF6"/>
<dbReference type="Proteomes" id="UP000449969">
    <property type="component" value="Unassembled WGS sequence"/>
</dbReference>
<reference evidence="1 2" key="1">
    <citation type="submission" date="2019-12" db="EMBL/GenBank/DDBJ databases">
        <title>Draft genome sequences Bradyrhizobium cajani AMBPC1010, Bradyrhizobium pachyrhizi AMBPC1040 and Bradyrhizobium yuanmingense ALSPC3051, three plant growth promoting strains isolated from nodules of Cajanus cajan L. in Dominican Republic.</title>
        <authorList>
            <person name="Flores-Felix J.D."/>
            <person name="Araujo J."/>
            <person name="Diaz-Alcantara C."/>
            <person name="Gonzalez-Andres F."/>
            <person name="Velazquez E."/>
        </authorList>
    </citation>
    <scope>NUCLEOTIDE SEQUENCE [LARGE SCALE GENOMIC DNA]</scope>
    <source>
        <strain evidence="1 2">1010</strain>
    </source>
</reference>
<name>A0A844TFF6_9BRAD</name>
<evidence type="ECO:0000313" key="2">
    <source>
        <dbReference type="Proteomes" id="UP000449969"/>
    </source>
</evidence>
<dbReference type="RefSeq" id="WP_157329680.1">
    <property type="nucleotide sequence ID" value="NZ_JANADL010000001.1"/>
</dbReference>
<proteinExistence type="predicted"/>
<gene>
    <name evidence="1" type="ORF">GPL20_11955</name>
</gene>
<keyword evidence="2" id="KW-1185">Reference proteome</keyword>
<comment type="caution">
    <text evidence="1">The sequence shown here is derived from an EMBL/GenBank/DDBJ whole genome shotgun (WGS) entry which is preliminary data.</text>
</comment>
<evidence type="ECO:0000313" key="1">
    <source>
        <dbReference type="EMBL" id="MVT73761.1"/>
    </source>
</evidence>
<dbReference type="EMBL" id="WQNE01000007">
    <property type="protein sequence ID" value="MVT73761.1"/>
    <property type="molecule type" value="Genomic_DNA"/>
</dbReference>
<protein>
    <submittedName>
        <fullName evidence="1">Uncharacterized protein</fullName>
    </submittedName>
</protein>
<sequence length="88" mass="9648">MLRATMCLEYTTIPKIKAQAHSPARPSYRQTLAVGLEVRTAFLVAHRLDDIEIYAQIDEGGIARIADFMPTSCVMDRSGRVVVGALLG</sequence>
<accession>A0A844TFF6</accession>